<dbReference type="EMBL" id="LT670844">
    <property type="protein sequence ID" value="SHJ68892.1"/>
    <property type="molecule type" value="Genomic_DNA"/>
</dbReference>
<organism evidence="1 2">
    <name type="scientific">Bradyrhizobium lablabi</name>
    <dbReference type="NCBI Taxonomy" id="722472"/>
    <lineage>
        <taxon>Bacteria</taxon>
        <taxon>Pseudomonadati</taxon>
        <taxon>Pseudomonadota</taxon>
        <taxon>Alphaproteobacteria</taxon>
        <taxon>Hyphomicrobiales</taxon>
        <taxon>Nitrobacteraceae</taxon>
        <taxon>Bradyrhizobium</taxon>
    </lineage>
</organism>
<reference evidence="1 2" key="1">
    <citation type="submission" date="2016-11" db="EMBL/GenBank/DDBJ databases">
        <authorList>
            <person name="Jaros S."/>
            <person name="Januszkiewicz K."/>
            <person name="Wedrychowicz H."/>
        </authorList>
    </citation>
    <scope>NUCLEOTIDE SEQUENCE [LARGE SCALE GENOMIC DNA]</scope>
    <source>
        <strain evidence="1 2">GAS499</strain>
    </source>
</reference>
<evidence type="ECO:0000313" key="2">
    <source>
        <dbReference type="Proteomes" id="UP000189935"/>
    </source>
</evidence>
<proteinExistence type="predicted"/>
<gene>
    <name evidence="1" type="ORF">SAMN05444159_1237</name>
</gene>
<evidence type="ECO:0000313" key="1">
    <source>
        <dbReference type="EMBL" id="SHJ68892.1"/>
    </source>
</evidence>
<protein>
    <submittedName>
        <fullName evidence="1">Uncharacterized protein</fullName>
    </submittedName>
</protein>
<sequence>MDYLVFEGECRTIIGGAEACWRKNDPSYSWHVLDWLCYRQRLKYPLVRSCDQIIDMSGTVP</sequence>
<dbReference type="Proteomes" id="UP000189935">
    <property type="component" value="Chromosome I"/>
</dbReference>
<dbReference type="AlphaFoldDB" id="A0A1M6LCJ6"/>
<accession>A0A1M6LCJ6</accession>
<name>A0A1M6LCJ6_9BRAD</name>